<reference evidence="4" key="1">
    <citation type="submission" date="2017-02" db="EMBL/GenBank/DDBJ databases">
        <authorList>
            <person name="Daims H."/>
        </authorList>
    </citation>
    <scope>NUCLEOTIDE SEQUENCE [LARGE SCALE GENOMIC DNA]</scope>
</reference>
<dbReference type="Pfam" id="PF13517">
    <property type="entry name" value="FG-GAP_3"/>
    <property type="match status" value="3"/>
</dbReference>
<dbReference type="RefSeq" id="WP_087146440.1">
    <property type="nucleotide sequence ID" value="NZ_FUKJ01000125.1"/>
</dbReference>
<dbReference type="AlphaFoldDB" id="A0A1R4H4V1"/>
<evidence type="ECO:0000313" key="4">
    <source>
        <dbReference type="Proteomes" id="UP000195442"/>
    </source>
</evidence>
<dbReference type="Gene3D" id="2.130.10.130">
    <property type="entry name" value="Integrin alpha, N-terminal"/>
    <property type="match status" value="2"/>
</dbReference>
<feature type="signal peptide" evidence="2">
    <location>
        <begin position="1"/>
        <end position="20"/>
    </location>
</feature>
<dbReference type="GO" id="GO:0007229">
    <property type="term" value="P:integrin-mediated signaling pathway"/>
    <property type="evidence" value="ECO:0007669"/>
    <property type="project" value="UniProtKB-KW"/>
</dbReference>
<dbReference type="InterPro" id="IPR013517">
    <property type="entry name" value="FG-GAP"/>
</dbReference>
<evidence type="ECO:0000256" key="1">
    <source>
        <dbReference type="ARBA" id="ARBA00022729"/>
    </source>
</evidence>
<gene>
    <name evidence="3" type="ORF">CRENPOLYSF2_2100007</name>
</gene>
<name>A0A1R4H4V1_9GAMM</name>
<accession>A0A1R4H4V1</accession>
<dbReference type="PROSITE" id="PS51257">
    <property type="entry name" value="PROKAR_LIPOPROTEIN"/>
    <property type="match status" value="1"/>
</dbReference>
<dbReference type="InterPro" id="IPR028994">
    <property type="entry name" value="Integrin_alpha_N"/>
</dbReference>
<dbReference type="Proteomes" id="UP000195442">
    <property type="component" value="Unassembled WGS sequence"/>
</dbReference>
<evidence type="ECO:0000313" key="3">
    <source>
        <dbReference type="EMBL" id="SJM91207.1"/>
    </source>
</evidence>
<dbReference type="SUPFAM" id="SSF69318">
    <property type="entry name" value="Integrin alpha N-terminal domain"/>
    <property type="match status" value="2"/>
</dbReference>
<dbReference type="PANTHER" id="PTHR46580">
    <property type="entry name" value="SENSOR KINASE-RELATED"/>
    <property type="match status" value="1"/>
</dbReference>
<evidence type="ECO:0000256" key="2">
    <source>
        <dbReference type="SAM" id="SignalP"/>
    </source>
</evidence>
<dbReference type="OrthoDB" id="6904246at2"/>
<proteinExistence type="predicted"/>
<keyword evidence="1 2" id="KW-0732">Signal</keyword>
<keyword evidence="3" id="KW-0401">Integrin</keyword>
<dbReference type="EMBL" id="FUKJ01000125">
    <property type="protein sequence ID" value="SJM91207.1"/>
    <property type="molecule type" value="Genomic_DNA"/>
</dbReference>
<keyword evidence="4" id="KW-1185">Reference proteome</keyword>
<organism evidence="3 4">
    <name type="scientific">Crenothrix polyspora</name>
    <dbReference type="NCBI Taxonomy" id="360316"/>
    <lineage>
        <taxon>Bacteria</taxon>
        <taxon>Pseudomonadati</taxon>
        <taxon>Pseudomonadota</taxon>
        <taxon>Gammaproteobacteria</taxon>
        <taxon>Methylococcales</taxon>
        <taxon>Crenotrichaceae</taxon>
        <taxon>Crenothrix</taxon>
    </lineage>
</organism>
<sequence>MRLIYLYSAIAFLAAGCSTQQNQVATQETNQIAQPVAPSNRVLYRLANQGLPDSSRWKSTPTLIDINQDGLLDLAAHPRLEHGARVWLGDKQGTWTDASQGLDMPTSCGGGLELGDINKDGKLDMAVADHCGGVFVYLGRDNTTWQATTEGLNSALAQKKEKLSPEMNTLNGAEELALGDVNEDGFLDIIATGSDEGGFTVYLGDGSGKKWRESKADGLPSAEDPGDEEFHAGWSFDVQLHDMNNDKHLDVVANYYSGPHIWLGDGKGHWQSKAKGLTVTSMGGIYRRLSVADINGDGRQDLAAANNLNGAEAYLQNADGSWQGPTDMLPQIKEGAMAIALGDLDGDGHTDAVIGGRLSSTNFDNPAGIQIVLGDGKGNWHYEQGTQLPVDGMEEIWGITLADINGDKRLDIVVASGSTSTNTVTTSSTQVRKGNRHKETKLPHLQVWLSESLGSKPL</sequence>
<dbReference type="PANTHER" id="PTHR46580:SF4">
    <property type="entry name" value="ATP_GTP-BINDING PROTEIN"/>
    <property type="match status" value="1"/>
</dbReference>
<protein>
    <submittedName>
        <fullName evidence="3">Integrins alpha chain</fullName>
    </submittedName>
</protein>
<feature type="chain" id="PRO_5012142080" evidence="2">
    <location>
        <begin position="21"/>
        <end position="458"/>
    </location>
</feature>